<reference evidence="3" key="1">
    <citation type="journal article" date="2019" name="Int. J. Syst. Evol. Microbiol.">
        <title>The Global Catalogue of Microorganisms (GCM) 10K type strain sequencing project: providing services to taxonomists for standard genome sequencing and annotation.</title>
        <authorList>
            <consortium name="The Broad Institute Genomics Platform"/>
            <consortium name="The Broad Institute Genome Sequencing Center for Infectious Disease"/>
            <person name="Wu L."/>
            <person name="Ma J."/>
        </authorList>
    </citation>
    <scope>NUCLEOTIDE SEQUENCE [LARGE SCALE GENOMIC DNA]</scope>
    <source>
        <strain evidence="3">JCM 18303</strain>
    </source>
</reference>
<dbReference type="Proteomes" id="UP001428817">
    <property type="component" value="Unassembled WGS sequence"/>
</dbReference>
<dbReference type="InterPro" id="IPR036388">
    <property type="entry name" value="WH-like_DNA-bd_sf"/>
</dbReference>
<comment type="caution">
    <text evidence="2">The sequence shown here is derived from an EMBL/GenBank/DDBJ whole genome shotgun (WGS) entry which is preliminary data.</text>
</comment>
<dbReference type="SUPFAM" id="SSF56281">
    <property type="entry name" value="Metallo-hydrolase/oxidoreductase"/>
    <property type="match status" value="1"/>
</dbReference>
<evidence type="ECO:0000313" key="3">
    <source>
        <dbReference type="Proteomes" id="UP001428817"/>
    </source>
</evidence>
<protein>
    <submittedName>
        <fullName evidence="2">MBL fold metallo-hydrolase</fullName>
    </submittedName>
</protein>
<sequence length="346" mass="38349">MRLEPDDPDGDWTTPGAWEVSPGLFRIPLPLPSDGLKAVNVYAMRDGDGLVMIDSGWAIEEARVVLDKALAAIGNHLGEVHRFLITHVHRDHYTLAVRLRREFGNHISLGIRERESLRLTADPKRPPWASMLVQVRRGGAGRLAEMLAAAPVDSDDTHRAQDWAEPDKWLAPPTDVELRDRTLHAIPTPGHTQGHVVFVDEQRDTLFAGDHVLPHITPSIGFEAKLTHSPLGDYLDSLRLVRGLPDRRYLPAHGPVAPSVHNRVDELLAHHAERLDTMAATVAAGAATAYEVAKSLTWTRRGRQLEELELPHQCMAVAETSAHLDLLAEQGRLHRTDPDGISRYTA</sequence>
<dbReference type="PANTHER" id="PTHR23131">
    <property type="entry name" value="ENDORIBONUCLEASE LACTB2"/>
    <property type="match status" value="1"/>
</dbReference>
<evidence type="ECO:0000259" key="1">
    <source>
        <dbReference type="SMART" id="SM00849"/>
    </source>
</evidence>
<dbReference type="SMART" id="SM00849">
    <property type="entry name" value="Lactamase_B"/>
    <property type="match status" value="1"/>
</dbReference>
<dbReference type="InterPro" id="IPR001279">
    <property type="entry name" value="Metallo-B-lactamas"/>
</dbReference>
<proteinExistence type="predicted"/>
<dbReference type="Gene3D" id="3.60.15.10">
    <property type="entry name" value="Ribonuclease Z/Hydroxyacylglutathione hydrolase-like"/>
    <property type="match status" value="1"/>
</dbReference>
<dbReference type="InterPro" id="IPR050662">
    <property type="entry name" value="Sec-metab_biosynth-thioest"/>
</dbReference>
<dbReference type="InterPro" id="IPR036866">
    <property type="entry name" value="RibonucZ/Hydroxyglut_hydro"/>
</dbReference>
<evidence type="ECO:0000313" key="2">
    <source>
        <dbReference type="EMBL" id="GAA5160061.1"/>
    </source>
</evidence>
<name>A0ABP9QE56_9PSEU</name>
<dbReference type="Gene3D" id="1.10.10.10">
    <property type="entry name" value="Winged helix-like DNA-binding domain superfamily/Winged helix DNA-binding domain"/>
    <property type="match status" value="1"/>
</dbReference>
<gene>
    <name evidence="2" type="ORF">GCM10023321_42080</name>
</gene>
<dbReference type="RefSeq" id="WP_185060420.1">
    <property type="nucleotide sequence ID" value="NZ_BAABJP010000020.1"/>
</dbReference>
<dbReference type="PANTHER" id="PTHR23131:SF4">
    <property type="entry name" value="METALLO-BETA-LACTAMASE SUPERFAMILY POTEIN"/>
    <property type="match status" value="1"/>
</dbReference>
<accession>A0ABP9QE56</accession>
<organism evidence="2 3">
    <name type="scientific">Pseudonocardia eucalypti</name>
    <dbReference type="NCBI Taxonomy" id="648755"/>
    <lineage>
        <taxon>Bacteria</taxon>
        <taxon>Bacillati</taxon>
        <taxon>Actinomycetota</taxon>
        <taxon>Actinomycetes</taxon>
        <taxon>Pseudonocardiales</taxon>
        <taxon>Pseudonocardiaceae</taxon>
        <taxon>Pseudonocardia</taxon>
    </lineage>
</organism>
<feature type="domain" description="Metallo-beta-lactamase" evidence="1">
    <location>
        <begin position="38"/>
        <end position="253"/>
    </location>
</feature>
<dbReference type="EMBL" id="BAABJP010000020">
    <property type="protein sequence ID" value="GAA5160061.1"/>
    <property type="molecule type" value="Genomic_DNA"/>
</dbReference>
<dbReference type="Pfam" id="PF00753">
    <property type="entry name" value="Lactamase_B"/>
    <property type="match status" value="1"/>
</dbReference>
<keyword evidence="3" id="KW-1185">Reference proteome</keyword>